<organism evidence="1 2">
    <name type="scientific">candidate division WS6 bacterium GW2011_GWF1_35_23</name>
    <dbReference type="NCBI Taxonomy" id="1619097"/>
    <lineage>
        <taxon>Bacteria</taxon>
        <taxon>Candidatus Dojkabacteria</taxon>
    </lineage>
</organism>
<comment type="caution">
    <text evidence="1">The sequence shown here is derived from an EMBL/GenBank/DDBJ whole genome shotgun (WGS) entry which is preliminary data.</text>
</comment>
<dbReference type="Proteomes" id="UP000034816">
    <property type="component" value="Unassembled WGS sequence"/>
</dbReference>
<accession>A0A0G0ES70</accession>
<reference evidence="1 2" key="1">
    <citation type="journal article" date="2015" name="Nature">
        <title>rRNA introns, odd ribosomes, and small enigmatic genomes across a large radiation of phyla.</title>
        <authorList>
            <person name="Brown C.T."/>
            <person name="Hug L.A."/>
            <person name="Thomas B.C."/>
            <person name="Sharon I."/>
            <person name="Castelle C.J."/>
            <person name="Singh A."/>
            <person name="Wilkins M.J."/>
            <person name="Williams K.H."/>
            <person name="Banfield J.F."/>
        </authorList>
    </citation>
    <scope>NUCLEOTIDE SEQUENCE [LARGE SCALE GENOMIC DNA]</scope>
</reference>
<name>A0A0G0ES70_9BACT</name>
<sequence length="206" mass="22779">MVCLLSGIFIFLLGIVSPLTFKAEAKNNECTTIQSGDLKSSAGDIITTGYDQWGYNYQAHLFNGTYCDAYRDAAWCQDYKNDSLTMKWNDAWLSNKDCDGDKLLDRHYGLTSYIGSGAWLTNHMSGTYIDNNGVQQKWTDFVKIIAAPADATSVNGNWVSADGDIIGQSIWGEFAIVQEIYNDTGTGDHGILYKGEAPLGFGFYRP</sequence>
<dbReference type="AlphaFoldDB" id="A0A0G0ES70"/>
<dbReference type="EMBL" id="LBQH01000006">
    <property type="protein sequence ID" value="KKP77975.1"/>
    <property type="molecule type" value="Genomic_DNA"/>
</dbReference>
<evidence type="ECO:0000313" key="2">
    <source>
        <dbReference type="Proteomes" id="UP000034816"/>
    </source>
</evidence>
<proteinExistence type="predicted"/>
<evidence type="ECO:0000313" key="1">
    <source>
        <dbReference type="EMBL" id="KKP77975.1"/>
    </source>
</evidence>
<gene>
    <name evidence="1" type="ORF">UR73_C0006G0003</name>
</gene>
<protein>
    <submittedName>
        <fullName evidence="1">Uncharacterized protein</fullName>
    </submittedName>
</protein>